<dbReference type="OrthoDB" id="6415573at2759"/>
<dbReference type="AlphaFoldDB" id="A0A087TKE0"/>
<dbReference type="PANTHER" id="PTHR43677">
    <property type="entry name" value="SHORT-CHAIN DEHYDROGENASE/REDUCTASE"/>
    <property type="match status" value="1"/>
</dbReference>
<dbReference type="Pfam" id="PF00107">
    <property type="entry name" value="ADH_zinc_N"/>
    <property type="match status" value="1"/>
</dbReference>
<dbReference type="GO" id="GO:0008270">
    <property type="term" value="F:zinc ion binding"/>
    <property type="evidence" value="ECO:0007669"/>
    <property type="project" value="InterPro"/>
</dbReference>
<dbReference type="FunFam" id="3.40.50.720:FF:000121">
    <property type="entry name" value="Prostaglandin reductase 2"/>
    <property type="match status" value="1"/>
</dbReference>
<dbReference type="Pfam" id="PF08240">
    <property type="entry name" value="ADH_N"/>
    <property type="match status" value="1"/>
</dbReference>
<dbReference type="STRING" id="407821.A0A087TKE0"/>
<reference evidence="5 6" key="1">
    <citation type="submission" date="2013-11" db="EMBL/GenBank/DDBJ databases">
        <title>Genome sequencing of Stegodyphus mimosarum.</title>
        <authorList>
            <person name="Bechsgaard J."/>
        </authorList>
    </citation>
    <scope>NUCLEOTIDE SEQUENCE [LARGE SCALE GENOMIC DNA]</scope>
</reference>
<dbReference type="GO" id="GO:0005739">
    <property type="term" value="C:mitochondrion"/>
    <property type="evidence" value="ECO:0007669"/>
    <property type="project" value="TreeGrafter"/>
</dbReference>
<evidence type="ECO:0000259" key="4">
    <source>
        <dbReference type="SMART" id="SM00829"/>
    </source>
</evidence>
<dbReference type="EMBL" id="KK115626">
    <property type="protein sequence ID" value="KFM65579.1"/>
    <property type="molecule type" value="Genomic_DNA"/>
</dbReference>
<keyword evidence="6" id="KW-1185">Reference proteome</keyword>
<accession>A0A087TKE0</accession>
<dbReference type="InterPro" id="IPR013149">
    <property type="entry name" value="ADH-like_C"/>
</dbReference>
<comment type="similarity">
    <text evidence="1">Belongs to the zinc-containing alcohol dehydrogenase family. Quinone oxidoreductase subfamily.</text>
</comment>
<keyword evidence="3" id="KW-0560">Oxidoreductase</keyword>
<name>A0A087TKE0_STEMI</name>
<organism evidence="5 6">
    <name type="scientific">Stegodyphus mimosarum</name>
    <name type="common">African social velvet spider</name>
    <dbReference type="NCBI Taxonomy" id="407821"/>
    <lineage>
        <taxon>Eukaryota</taxon>
        <taxon>Metazoa</taxon>
        <taxon>Ecdysozoa</taxon>
        <taxon>Arthropoda</taxon>
        <taxon>Chelicerata</taxon>
        <taxon>Arachnida</taxon>
        <taxon>Araneae</taxon>
        <taxon>Araneomorphae</taxon>
        <taxon>Entelegynae</taxon>
        <taxon>Eresoidea</taxon>
        <taxon>Eresidae</taxon>
        <taxon>Stegodyphus</taxon>
    </lineage>
</organism>
<evidence type="ECO:0000256" key="2">
    <source>
        <dbReference type="ARBA" id="ARBA00011981"/>
    </source>
</evidence>
<dbReference type="SUPFAM" id="SSF50129">
    <property type="entry name" value="GroES-like"/>
    <property type="match status" value="1"/>
</dbReference>
<dbReference type="InterPro" id="IPR036291">
    <property type="entry name" value="NAD(P)-bd_dom_sf"/>
</dbReference>
<dbReference type="Proteomes" id="UP000054359">
    <property type="component" value="Unassembled WGS sequence"/>
</dbReference>
<dbReference type="EC" id="1.3.1.48" evidence="2"/>
<dbReference type="InterPro" id="IPR051397">
    <property type="entry name" value="Zn-ADH-like_protein"/>
</dbReference>
<dbReference type="PROSITE" id="PS01162">
    <property type="entry name" value="QOR_ZETA_CRYSTAL"/>
    <property type="match status" value="1"/>
</dbReference>
<dbReference type="SUPFAM" id="SSF51735">
    <property type="entry name" value="NAD(P)-binding Rossmann-fold domains"/>
    <property type="match status" value="1"/>
</dbReference>
<evidence type="ECO:0000256" key="1">
    <source>
        <dbReference type="ARBA" id="ARBA00010371"/>
    </source>
</evidence>
<sequence>MLGHSVAIISEMSASIPASFRKLVVKKLTPVFKEAVEIVQQDLIRPCNNEILIKNKYVGINASDVNMAAGRYFSQNRSLPFGLGFESIGEIVDVGEKVAELKIGESVMHMSYGAFSEYVYTPEEEVISVASAKPELLPLLVSGATASLSLDKCGHIVPGEKVLITAAAGGTGHIAVQWAKNVGCYVIGTCSTQEKVKFLEDIGCDRPINYNQECLNDVLTKEYPGGIDVIWETIGEETFNILSKHLAVKGRLVIAGAISKYIESKLSYRMKNDLPMQLLLQSATLSGFLLPHFKSDIPHYLSLLVRLMHEKKIKLFIDDGSSQEKPFNGLEDIVRAMEYLYSGKNKGKVIVAL</sequence>
<evidence type="ECO:0000313" key="6">
    <source>
        <dbReference type="Proteomes" id="UP000054359"/>
    </source>
</evidence>
<feature type="domain" description="Enoyl reductase (ER)" evidence="4">
    <location>
        <begin position="34"/>
        <end position="351"/>
    </location>
</feature>
<dbReference type="Gene3D" id="3.90.180.10">
    <property type="entry name" value="Medium-chain alcohol dehydrogenases, catalytic domain"/>
    <property type="match status" value="1"/>
</dbReference>
<evidence type="ECO:0000313" key="5">
    <source>
        <dbReference type="EMBL" id="KFM65579.1"/>
    </source>
</evidence>
<dbReference type="InterPro" id="IPR011032">
    <property type="entry name" value="GroES-like_sf"/>
</dbReference>
<gene>
    <name evidence="5" type="ORF">X975_01190</name>
</gene>
<dbReference type="InterPro" id="IPR002364">
    <property type="entry name" value="Quin_OxRdtase/zeta-crystal_CS"/>
</dbReference>
<proteinExistence type="inferred from homology"/>
<dbReference type="InterPro" id="IPR020843">
    <property type="entry name" value="ER"/>
</dbReference>
<protein>
    <recommendedName>
        <fullName evidence="2">15-oxoprostaglandin 13-reductase</fullName>
        <ecNumber evidence="2">1.3.1.48</ecNumber>
    </recommendedName>
</protein>
<dbReference type="SMART" id="SM00829">
    <property type="entry name" value="PKS_ER"/>
    <property type="match status" value="1"/>
</dbReference>
<evidence type="ECO:0000256" key="3">
    <source>
        <dbReference type="ARBA" id="ARBA00023002"/>
    </source>
</evidence>
<dbReference type="PANTHER" id="PTHR43677:SF3">
    <property type="entry name" value="PROSTAGLANDIN REDUCTASE 3"/>
    <property type="match status" value="1"/>
</dbReference>
<feature type="non-terminal residue" evidence="5">
    <location>
        <position position="353"/>
    </location>
</feature>
<dbReference type="InterPro" id="IPR013154">
    <property type="entry name" value="ADH-like_N"/>
</dbReference>
<dbReference type="Gene3D" id="3.40.50.720">
    <property type="entry name" value="NAD(P)-binding Rossmann-like Domain"/>
    <property type="match status" value="1"/>
</dbReference>
<dbReference type="OMA" id="MGCDRVI"/>
<dbReference type="GO" id="GO:0047522">
    <property type="term" value="F:15-oxoprostaglandin 13-reductase [NAD(P)+] activity"/>
    <property type="evidence" value="ECO:0007669"/>
    <property type="project" value="UniProtKB-EC"/>
</dbReference>